<dbReference type="AlphaFoldDB" id="A0A9N8EZ04"/>
<evidence type="ECO:0000256" key="4">
    <source>
        <dbReference type="ARBA" id="ARBA00023136"/>
    </source>
</evidence>
<sequence length="866" mass="94698">MGRLVASLSIAAVLLALVLDVANGQFLKQGCNELAPLVCPDVPAAILPPRPSPSSDDDLEEDDDEDFLTVVQIETVCRRLFDDGIIPKAIELDVSRHGEYLDSIDATDPFCAEIQVAYGQCLFCATQKDRDDCTIHSREVRCGGQPTKQEIIMDNTNYPLYQTEEDIAVACDALQTTFADGKASSMDLCERHKQIKHLCPRECSGGCFVAEEYPPTCEANTTGVPVSSPPTGSPTMVTQPQARQNNNGGDKNRGGRKPACDRIIEKAFFGVDADIFLNTSNHLEYFQSIPAESNFCPLARESYKDCIWCNLDNLCFSEENPPSCDPPEGAVVDSFDMESLVATEEICSGIDRAFFGIDDIFDASAHAGHIAIQKDSELCGQAQQVYHKCFWCAKDVPAEFCSTGAACDGIVSPDEVLPPNFKSVVFDGVDNKGRPRDASNCEGVVKYLKDSVLYSRPHSLQGCYEELLLVKHCREEYCPRVEDAPERDDHYLGATTDAEKMALIWVSRASAILSFLGASFVLFDSLSDGKARETVYHQLLIGMAIMDLVTAVSWCFATIPIDTTFSGTDHILGAMGNEASCKAQGFFIQLGFTSVYYNVSLALYYVLVIARDWKEFHLKKIRLYLHAVPCTVGLGLALGALGSYNFMGYACHLLPHPEGSLGTVMLFVIIPLGFSVVAITASMLVVYGTVRSRAGASRKWSFGVGSASKLEQAVFWQCLFYAMAFYITWPIMFAVYLGSVGVDGPLGLSLTIAFVAPLSGFTNFLVYIRPKIVARRKKRAPRQSIESASSSPSTIFVTAMMRMFRRTGPQGSSQNEDYTLRGRNVDPSVLVAVDPTEDPTDPSGAISSRPSRLSLSPSVPPELERS</sequence>
<feature type="transmembrane region" description="Helical" evidence="6">
    <location>
        <begin position="623"/>
        <end position="644"/>
    </location>
</feature>
<evidence type="ECO:0000256" key="1">
    <source>
        <dbReference type="ARBA" id="ARBA00004141"/>
    </source>
</evidence>
<dbReference type="Gene3D" id="1.20.1070.10">
    <property type="entry name" value="Rhodopsin 7-helix transmembrane proteins"/>
    <property type="match status" value="1"/>
</dbReference>
<feature type="transmembrane region" description="Helical" evidence="6">
    <location>
        <begin position="746"/>
        <end position="768"/>
    </location>
</feature>
<accession>A0A9N8EZ04</accession>
<keyword evidence="2 6" id="KW-0812">Transmembrane</keyword>
<proteinExistence type="predicted"/>
<feature type="region of interest" description="Disordered" evidence="5">
    <location>
        <begin position="221"/>
        <end position="257"/>
    </location>
</feature>
<keyword evidence="4 6" id="KW-0472">Membrane</keyword>
<feature type="transmembrane region" description="Helical" evidence="6">
    <location>
        <begin position="595"/>
        <end position="611"/>
    </location>
</feature>
<evidence type="ECO:0000313" key="8">
    <source>
        <dbReference type="EMBL" id="CAB9527609.1"/>
    </source>
</evidence>
<reference evidence="8" key="1">
    <citation type="submission" date="2020-06" db="EMBL/GenBank/DDBJ databases">
        <authorList>
            <consortium name="Plant Systems Biology data submission"/>
        </authorList>
    </citation>
    <scope>NUCLEOTIDE SEQUENCE</scope>
    <source>
        <strain evidence="8">D6</strain>
    </source>
</reference>
<comment type="subcellular location">
    <subcellularLocation>
        <location evidence="1">Membrane</location>
        <topology evidence="1">Multi-pass membrane protein</topology>
    </subcellularLocation>
</comment>
<dbReference type="EMBL" id="CAICTM010002025">
    <property type="protein sequence ID" value="CAB9527609.1"/>
    <property type="molecule type" value="Genomic_DNA"/>
</dbReference>
<feature type="transmembrane region" description="Helical" evidence="6">
    <location>
        <begin position="718"/>
        <end position="740"/>
    </location>
</feature>
<feature type="transmembrane region" description="Helical" evidence="6">
    <location>
        <begin position="664"/>
        <end position="690"/>
    </location>
</feature>
<gene>
    <name evidence="8" type="ORF">SEMRO_2027_G311720.1</name>
</gene>
<feature type="compositionally biased region" description="Low complexity" evidence="5">
    <location>
        <begin position="847"/>
        <end position="857"/>
    </location>
</feature>
<organism evidence="8 9">
    <name type="scientific">Seminavis robusta</name>
    <dbReference type="NCBI Taxonomy" id="568900"/>
    <lineage>
        <taxon>Eukaryota</taxon>
        <taxon>Sar</taxon>
        <taxon>Stramenopiles</taxon>
        <taxon>Ochrophyta</taxon>
        <taxon>Bacillariophyta</taxon>
        <taxon>Bacillariophyceae</taxon>
        <taxon>Bacillariophycidae</taxon>
        <taxon>Naviculales</taxon>
        <taxon>Naviculaceae</taxon>
        <taxon>Seminavis</taxon>
    </lineage>
</organism>
<evidence type="ECO:0000256" key="5">
    <source>
        <dbReference type="SAM" id="MobiDB-lite"/>
    </source>
</evidence>
<comment type="caution">
    <text evidence="8">The sequence shown here is derived from an EMBL/GenBank/DDBJ whole genome shotgun (WGS) entry which is preliminary data.</text>
</comment>
<feature type="transmembrane region" description="Helical" evidence="6">
    <location>
        <begin position="502"/>
        <end position="523"/>
    </location>
</feature>
<dbReference type="GO" id="GO:0005886">
    <property type="term" value="C:plasma membrane"/>
    <property type="evidence" value="ECO:0007669"/>
    <property type="project" value="TreeGrafter"/>
</dbReference>
<dbReference type="Proteomes" id="UP001153069">
    <property type="component" value="Unassembled WGS sequence"/>
</dbReference>
<protein>
    <recommendedName>
        <fullName evidence="10">G-protein coupled receptors family 1 profile domain-containing protein</fullName>
    </recommendedName>
</protein>
<feature type="signal peptide" evidence="7">
    <location>
        <begin position="1"/>
        <end position="24"/>
    </location>
</feature>
<keyword evidence="9" id="KW-1185">Reference proteome</keyword>
<keyword evidence="3 6" id="KW-1133">Transmembrane helix</keyword>
<evidence type="ECO:0000313" key="9">
    <source>
        <dbReference type="Proteomes" id="UP001153069"/>
    </source>
</evidence>
<dbReference type="GO" id="GO:0004930">
    <property type="term" value="F:G protein-coupled receptor activity"/>
    <property type="evidence" value="ECO:0007669"/>
    <property type="project" value="TreeGrafter"/>
</dbReference>
<keyword evidence="7" id="KW-0732">Signal</keyword>
<dbReference type="GO" id="GO:0007189">
    <property type="term" value="P:adenylate cyclase-activating G protein-coupled receptor signaling pathway"/>
    <property type="evidence" value="ECO:0007669"/>
    <property type="project" value="TreeGrafter"/>
</dbReference>
<dbReference type="PANTHER" id="PTHR23112:SF0">
    <property type="entry name" value="TRANSMEMBRANE PROTEIN 116"/>
    <property type="match status" value="1"/>
</dbReference>
<evidence type="ECO:0000256" key="2">
    <source>
        <dbReference type="ARBA" id="ARBA00022692"/>
    </source>
</evidence>
<feature type="chain" id="PRO_5040147395" description="G-protein coupled receptors family 1 profile domain-containing protein" evidence="7">
    <location>
        <begin position="25"/>
        <end position="866"/>
    </location>
</feature>
<dbReference type="PANTHER" id="PTHR23112">
    <property type="entry name" value="G PROTEIN-COUPLED RECEPTOR 157-RELATED"/>
    <property type="match status" value="1"/>
</dbReference>
<feature type="transmembrane region" description="Helical" evidence="6">
    <location>
        <begin position="535"/>
        <end position="559"/>
    </location>
</feature>
<name>A0A9N8EZ04_9STRA</name>
<dbReference type="SUPFAM" id="SSF81321">
    <property type="entry name" value="Family A G protein-coupled receptor-like"/>
    <property type="match status" value="1"/>
</dbReference>
<dbReference type="OrthoDB" id="44002at2759"/>
<evidence type="ECO:0000256" key="6">
    <source>
        <dbReference type="SAM" id="Phobius"/>
    </source>
</evidence>
<evidence type="ECO:0008006" key="10">
    <source>
        <dbReference type="Google" id="ProtNLM"/>
    </source>
</evidence>
<feature type="region of interest" description="Disordered" evidence="5">
    <location>
        <begin position="829"/>
        <end position="866"/>
    </location>
</feature>
<evidence type="ECO:0000256" key="3">
    <source>
        <dbReference type="ARBA" id="ARBA00022989"/>
    </source>
</evidence>
<evidence type="ECO:0000256" key="7">
    <source>
        <dbReference type="SAM" id="SignalP"/>
    </source>
</evidence>
<dbReference type="CDD" id="cd00637">
    <property type="entry name" value="7tm_classA_rhodopsin-like"/>
    <property type="match status" value="1"/>
</dbReference>